<keyword evidence="5" id="KW-1185">Reference proteome</keyword>
<dbReference type="NCBIfam" id="TIGR00723">
    <property type="entry name" value="ttdB_fumA_fumB"/>
    <property type="match status" value="1"/>
</dbReference>
<dbReference type="OrthoDB" id="9798978at2"/>
<accession>A0A1H7Y4G1</accession>
<dbReference type="AlphaFoldDB" id="A0A1H7Y4G1"/>
<feature type="domain" description="Fe-S hydro-lyase tartrate dehydratase beta-type catalytic" evidence="3">
    <location>
        <begin position="4"/>
        <end position="177"/>
    </location>
</feature>
<name>A0A1H7Y4G1_9BACT</name>
<dbReference type="EMBL" id="FOBS01000014">
    <property type="protein sequence ID" value="SEM41020.1"/>
    <property type="molecule type" value="Genomic_DNA"/>
</dbReference>
<organism evidence="4 5">
    <name type="scientific">Syntrophus gentianae</name>
    <dbReference type="NCBI Taxonomy" id="43775"/>
    <lineage>
        <taxon>Bacteria</taxon>
        <taxon>Pseudomonadati</taxon>
        <taxon>Thermodesulfobacteriota</taxon>
        <taxon>Syntrophia</taxon>
        <taxon>Syntrophales</taxon>
        <taxon>Syntrophaceae</taxon>
        <taxon>Syntrophus</taxon>
    </lineage>
</organism>
<dbReference type="Pfam" id="PF05683">
    <property type="entry name" value="Fumerase_C"/>
    <property type="match status" value="1"/>
</dbReference>
<dbReference type="STRING" id="43775.SAMN04489760_11429"/>
<evidence type="ECO:0000256" key="1">
    <source>
        <dbReference type="ARBA" id="ARBA00008876"/>
    </source>
</evidence>
<reference evidence="4 5" key="1">
    <citation type="submission" date="2016-10" db="EMBL/GenBank/DDBJ databases">
        <authorList>
            <person name="de Groot N.N."/>
        </authorList>
    </citation>
    <scope>NUCLEOTIDE SEQUENCE [LARGE SCALE GENOMIC DNA]</scope>
    <source>
        <strain evidence="4 5">DSM 8423</strain>
    </source>
</reference>
<evidence type="ECO:0000256" key="2">
    <source>
        <dbReference type="ARBA" id="ARBA00023239"/>
    </source>
</evidence>
<proteinExistence type="inferred from homology"/>
<dbReference type="SUPFAM" id="SSF117457">
    <property type="entry name" value="FumA C-terminal domain-like"/>
    <property type="match status" value="1"/>
</dbReference>
<gene>
    <name evidence="4" type="ORF">SAMN04489760_11429</name>
</gene>
<dbReference type="RefSeq" id="WP_093883628.1">
    <property type="nucleotide sequence ID" value="NZ_FOBS01000014.1"/>
</dbReference>
<dbReference type="Proteomes" id="UP000198744">
    <property type="component" value="Unassembled WGS sequence"/>
</dbReference>
<dbReference type="InterPro" id="IPR036660">
    <property type="entry name" value="Fe-S_hydroAse_TtdB_cat_sf"/>
</dbReference>
<dbReference type="NCBIfam" id="NF005310">
    <property type="entry name" value="PRK06842.1"/>
    <property type="match status" value="1"/>
</dbReference>
<dbReference type="GO" id="GO:0016836">
    <property type="term" value="F:hydro-lyase activity"/>
    <property type="evidence" value="ECO:0007669"/>
    <property type="project" value="InterPro"/>
</dbReference>
<dbReference type="InterPro" id="IPR004647">
    <property type="entry name" value="Fe-S_hydro-lyase_TtdB-typ_cat"/>
</dbReference>
<dbReference type="PANTHER" id="PTHR43351:SF2">
    <property type="entry name" value="L(+)-TARTRATE DEHYDRATASE SUBUNIT BETA-RELATED"/>
    <property type="match status" value="1"/>
</dbReference>
<comment type="similarity">
    <text evidence="1">Belongs to the class-I fumarase family.</text>
</comment>
<dbReference type="PANTHER" id="PTHR43351">
    <property type="entry name" value="L(+)-TARTRATE DEHYDRATASE SUBUNIT BETA"/>
    <property type="match status" value="1"/>
</dbReference>
<keyword evidence="2" id="KW-0456">Lyase</keyword>
<evidence type="ECO:0000313" key="4">
    <source>
        <dbReference type="EMBL" id="SEM41020.1"/>
    </source>
</evidence>
<protein>
    <submittedName>
        <fullName evidence="4">Fumarate hydratase subunit beta</fullName>
    </submittedName>
</protein>
<sequence length="185" mass="19798">MKEPIRLDTPLTDALCESLVTGDQVLLSGVIYTGRDAAHRRLCEAAARGETLPFPLSGAVIFYAGPAPAKPGAVTGSVGPTTSYRMDPFAPQLMSLGLKGMIGKGKRSPEVIDAMKRYRAVYFGAIGGIAALTARCIREAVVVAYEDLGPEAIYRLVVFEMPLVVINDTQGRDLYEEALKTYAGT</sequence>
<evidence type="ECO:0000313" key="5">
    <source>
        <dbReference type="Proteomes" id="UP000198744"/>
    </source>
</evidence>
<evidence type="ECO:0000259" key="3">
    <source>
        <dbReference type="Pfam" id="PF05683"/>
    </source>
</evidence>
<dbReference type="Gene3D" id="3.20.130.10">
    <property type="entry name" value="Fe-S hydro-lyase, tartrate dehydratase beta-type, catalytic domain"/>
    <property type="match status" value="1"/>
</dbReference>